<dbReference type="InterPro" id="IPR036812">
    <property type="entry name" value="NAD(P)_OxRdtase_dom_sf"/>
</dbReference>
<gene>
    <name evidence="2" type="ORF">ACFO60_10560</name>
</gene>
<keyword evidence="3" id="KW-1185">Reference proteome</keyword>
<sequence>MSPLCLGGNPFGWTADEETSFAVLDAYAEAGGNFIDTADMYTFHVPGNSGGESETIIGRWLKARGCRDRMVIATKVGALPGLADLAPETIRRAAEDSLRRLGTDHIDLYFAHVDDPGTPLAETLAAFDALVRAGTVRHIAASNFTADRLAESLETSAREGFAAYVALQAEYNLVQREDYERDLAPVVTGAGLACLPYVALARGFLTGKYRPGGPGVDSPRAGQARAHLNGNGPGVLAALEEVAAAHRTTLPAVALAWLAAQPTVATPVAGARNAAQLADLLPFLTLRLTADEFALLDKVSARPSADSPA</sequence>
<dbReference type="InterPro" id="IPR023210">
    <property type="entry name" value="NADP_OxRdtase_dom"/>
</dbReference>
<dbReference type="Gene3D" id="3.20.20.100">
    <property type="entry name" value="NADP-dependent oxidoreductase domain"/>
    <property type="match status" value="1"/>
</dbReference>
<evidence type="ECO:0000313" key="2">
    <source>
        <dbReference type="EMBL" id="MFC4531204.1"/>
    </source>
</evidence>
<comment type="caution">
    <text evidence="2">The sequence shown here is derived from an EMBL/GenBank/DDBJ whole genome shotgun (WGS) entry which is preliminary data.</text>
</comment>
<dbReference type="Pfam" id="PF00248">
    <property type="entry name" value="Aldo_ket_red"/>
    <property type="match status" value="1"/>
</dbReference>
<dbReference type="InterPro" id="IPR050523">
    <property type="entry name" value="AKR_Detox_Biosynth"/>
</dbReference>
<dbReference type="PANTHER" id="PTHR43364">
    <property type="entry name" value="NADH-SPECIFIC METHYLGLYOXAL REDUCTASE-RELATED"/>
    <property type="match status" value="1"/>
</dbReference>
<dbReference type="CDD" id="cd19081">
    <property type="entry name" value="AKR_AKR9C1"/>
    <property type="match status" value="1"/>
</dbReference>
<dbReference type="PANTHER" id="PTHR43364:SF6">
    <property type="entry name" value="OXIDOREDUCTASE-RELATED"/>
    <property type="match status" value="1"/>
</dbReference>
<protein>
    <submittedName>
        <fullName evidence="2">Aldo/keto reductase</fullName>
    </submittedName>
</protein>
<accession>A0ABV9CDJ7</accession>
<feature type="domain" description="NADP-dependent oxidoreductase" evidence="1">
    <location>
        <begin position="3"/>
        <end position="300"/>
    </location>
</feature>
<reference evidence="3" key="1">
    <citation type="journal article" date="2019" name="Int. J. Syst. Evol. Microbiol.">
        <title>The Global Catalogue of Microorganisms (GCM) 10K type strain sequencing project: providing services to taxonomists for standard genome sequencing and annotation.</title>
        <authorList>
            <consortium name="The Broad Institute Genomics Platform"/>
            <consortium name="The Broad Institute Genome Sequencing Center for Infectious Disease"/>
            <person name="Wu L."/>
            <person name="Ma J."/>
        </authorList>
    </citation>
    <scope>NUCLEOTIDE SEQUENCE [LARGE SCALE GENOMIC DNA]</scope>
    <source>
        <strain evidence="3">CGMCC 4.7132</strain>
    </source>
</reference>
<evidence type="ECO:0000259" key="1">
    <source>
        <dbReference type="Pfam" id="PF00248"/>
    </source>
</evidence>
<organism evidence="2 3">
    <name type="scientific">Sphaerisporangium dianthi</name>
    <dbReference type="NCBI Taxonomy" id="1436120"/>
    <lineage>
        <taxon>Bacteria</taxon>
        <taxon>Bacillati</taxon>
        <taxon>Actinomycetota</taxon>
        <taxon>Actinomycetes</taxon>
        <taxon>Streptosporangiales</taxon>
        <taxon>Streptosporangiaceae</taxon>
        <taxon>Sphaerisporangium</taxon>
    </lineage>
</organism>
<evidence type="ECO:0000313" key="3">
    <source>
        <dbReference type="Proteomes" id="UP001596004"/>
    </source>
</evidence>
<name>A0ABV9CDJ7_9ACTN</name>
<dbReference type="SUPFAM" id="SSF51430">
    <property type="entry name" value="NAD(P)-linked oxidoreductase"/>
    <property type="match status" value="1"/>
</dbReference>
<proteinExistence type="predicted"/>
<dbReference type="Proteomes" id="UP001596004">
    <property type="component" value="Unassembled WGS sequence"/>
</dbReference>
<dbReference type="RefSeq" id="WP_380839619.1">
    <property type="nucleotide sequence ID" value="NZ_JBHSFP010000005.1"/>
</dbReference>
<dbReference type="EMBL" id="JBHSFP010000005">
    <property type="protein sequence ID" value="MFC4531204.1"/>
    <property type="molecule type" value="Genomic_DNA"/>
</dbReference>